<reference evidence="1 2" key="1">
    <citation type="journal article" date="2018" name="Evol. Lett.">
        <title>Horizontal gene cluster transfer increased hallucinogenic mushroom diversity.</title>
        <authorList>
            <person name="Reynolds H.T."/>
            <person name="Vijayakumar V."/>
            <person name="Gluck-Thaler E."/>
            <person name="Korotkin H.B."/>
            <person name="Matheny P.B."/>
            <person name="Slot J.C."/>
        </authorList>
    </citation>
    <scope>NUCLEOTIDE SEQUENCE [LARGE SCALE GENOMIC DNA]</scope>
    <source>
        <strain evidence="1 2">2629</strain>
    </source>
</reference>
<proteinExistence type="predicted"/>
<dbReference type="Proteomes" id="UP000284842">
    <property type="component" value="Unassembled WGS sequence"/>
</dbReference>
<comment type="caution">
    <text evidence="1">The sequence shown here is derived from an EMBL/GenBank/DDBJ whole genome shotgun (WGS) entry which is preliminary data.</text>
</comment>
<dbReference type="AlphaFoldDB" id="A0A409YU51"/>
<evidence type="ECO:0000313" key="2">
    <source>
        <dbReference type="Proteomes" id="UP000284842"/>
    </source>
</evidence>
<gene>
    <name evidence="1" type="ORF">CVT24_001425</name>
</gene>
<keyword evidence="2" id="KW-1185">Reference proteome</keyword>
<name>A0A409YU51_9AGAR</name>
<sequence>MSVTPVSIENIKLTITVGPNVDPTKFEEPIDRMLDKITEIRAMAPNPLVIMEFNVTTLKDEMDPDAFVEVKETLAKLVKALRTLPYIISSSLNFTRNHVSKFTLHIPDIIQQDQVCFILMGCFYQKGRVPDLNLGITTHIEDEWVWGFTTKYLSDMNNKWKKHVPAIKGLCVVLNFHDNNSVVNLDYDVRYRKRLLLGELRELRKNNRHLVLKHYIGMGIGGELVEHKRGIERMKKLRARRKQ</sequence>
<dbReference type="EMBL" id="NHTK01000624">
    <property type="protein sequence ID" value="PPR06532.1"/>
    <property type="molecule type" value="Genomic_DNA"/>
</dbReference>
<protein>
    <submittedName>
        <fullName evidence="1">Uncharacterized protein</fullName>
    </submittedName>
</protein>
<dbReference type="InParanoid" id="A0A409YU51"/>
<accession>A0A409YU51</accession>
<evidence type="ECO:0000313" key="1">
    <source>
        <dbReference type="EMBL" id="PPR06532.1"/>
    </source>
</evidence>
<organism evidence="1 2">
    <name type="scientific">Panaeolus cyanescens</name>
    <dbReference type="NCBI Taxonomy" id="181874"/>
    <lineage>
        <taxon>Eukaryota</taxon>
        <taxon>Fungi</taxon>
        <taxon>Dikarya</taxon>
        <taxon>Basidiomycota</taxon>
        <taxon>Agaricomycotina</taxon>
        <taxon>Agaricomycetes</taxon>
        <taxon>Agaricomycetidae</taxon>
        <taxon>Agaricales</taxon>
        <taxon>Agaricineae</taxon>
        <taxon>Galeropsidaceae</taxon>
        <taxon>Panaeolus</taxon>
    </lineage>
</organism>